<dbReference type="AlphaFoldDB" id="A0A093UQQ6"/>
<feature type="compositionally biased region" description="Polar residues" evidence="1">
    <location>
        <begin position="911"/>
        <end position="959"/>
    </location>
</feature>
<feature type="compositionally biased region" description="Acidic residues" evidence="1">
    <location>
        <begin position="290"/>
        <end position="308"/>
    </location>
</feature>
<evidence type="ECO:0000256" key="1">
    <source>
        <dbReference type="SAM" id="MobiDB-lite"/>
    </source>
</evidence>
<name>A0A093UQQ6_TALMA</name>
<sequence length="984" mass="111403">MDPIECEIGLTENEDGNSPANPQALSKTDDELAQRTSNVDMPDIPRSPPNLKRDLRKILSKIQTSGSFGFSCENSIPYNPGLHIPSVGMIRVPISAEDSRAMIQASRMGIDGKGNETSNKIWQLDATQFSLQNPTWEGSIEKIRGEIYAHLGLTANLEEVKLELLKLLVYEEGASSLPHQDLEKTDGMFGKSQADIFERLSSLLGSWARAAERSFQCAERWASRDDEFGDNCPPALLYFLENEYSAKELSFEQLNDVDQGRVLELQQACRQTDCNIFLANIVKTDSGFVLEEEEEEEEEEEDRFDPEDPDHPVNGKYNRDYYRAYGVYPDYEPKKRPTPDPNEIHVLEDGFETKFELTHVVDQQGLVVGKFLSFSKAMIIQQDLLNRDPDNEDYGISTYDRLAEATHYYRETAVLIVPKKLRFLLEFEKLYKGQGDAKFIMDDCQRLLMEQPDHKLAKKRLSQVCRVFKCCDKRKGQELPGLICMKALELADFTLFSQAILLVDSFSSAQLTCIAKSIADHGIDALRSPFAAKFAVRQYVDKKSFLPKLELLSKLMAEYHTVCEQQSTEPSSNVIEWQRFTFGTLLITDLERSQSDGEKLGKAIYDHPLKGTLPEIEQFMQNHSKDIAFFVSFLISANQCSLAGQSEEDAVGEMVKRLSLKIIQPFQQAHESQPRLAPDLVVKLIKLTDPTSSDAKSLMNTLTRYTERLEKVADTSATDSTVEDAYPKYMFPVATELCEHITLTSRPATAEERNFLLGLLKSYIIGYVRDSKPPLPGKENWIVTYVPCTCSDCALLQRFIDDTGRKVEEFAMPEKRRDHLERRLDRKEFTTSTIKKGTPYRPRVEKTYAQLSSYHAAWLRRVGTAKTKMDALAQKCPPLKEILGEANYRFFYEHANLRVVPLSTGPPQPSSAPEANTQTTMPPRSRASSNKPTPGSNARTTAQSNTIPQRNASLSQYMYTKTQTPTPQSTVPQKRKQRRSLPLA</sequence>
<comment type="caution">
    <text evidence="2">The sequence shown here is derived from an EMBL/GenBank/DDBJ whole genome shotgun (WGS) entry which is preliminary data.</text>
</comment>
<gene>
    <name evidence="2" type="ORF">GQ26_0420280</name>
</gene>
<evidence type="ECO:0000313" key="2">
    <source>
        <dbReference type="EMBL" id="KFX42622.1"/>
    </source>
</evidence>
<feature type="compositionally biased region" description="Polar residues" evidence="1">
    <location>
        <begin position="16"/>
        <end position="26"/>
    </location>
</feature>
<dbReference type="HOGENOM" id="CLU_007520_1_0_1"/>
<feature type="region of interest" description="Disordered" evidence="1">
    <location>
        <begin position="289"/>
        <end position="316"/>
    </location>
</feature>
<dbReference type="eggNOG" id="ENOG502QWAB">
    <property type="taxonomic scope" value="Eukaryota"/>
</dbReference>
<dbReference type="PANTHER" id="PTHR33099">
    <property type="entry name" value="FE2OG DIOXYGENASE DOMAIN-CONTAINING PROTEIN"/>
    <property type="match status" value="1"/>
</dbReference>
<organism evidence="2">
    <name type="scientific">Talaromyces marneffei PM1</name>
    <dbReference type="NCBI Taxonomy" id="1077442"/>
    <lineage>
        <taxon>Eukaryota</taxon>
        <taxon>Fungi</taxon>
        <taxon>Dikarya</taxon>
        <taxon>Ascomycota</taxon>
        <taxon>Pezizomycotina</taxon>
        <taxon>Eurotiomycetes</taxon>
        <taxon>Eurotiomycetidae</taxon>
        <taxon>Eurotiales</taxon>
        <taxon>Trichocomaceae</taxon>
        <taxon>Talaromyces</taxon>
        <taxon>Talaromyces sect. Talaromyces</taxon>
    </lineage>
</organism>
<feature type="region of interest" description="Disordered" evidence="1">
    <location>
        <begin position="902"/>
        <end position="984"/>
    </location>
</feature>
<feature type="compositionally biased region" description="Low complexity" evidence="1">
    <location>
        <begin position="960"/>
        <end position="972"/>
    </location>
</feature>
<proteinExistence type="predicted"/>
<protein>
    <submittedName>
        <fullName evidence="2">Sperm-associated antigen 1</fullName>
    </submittedName>
</protein>
<reference evidence="2" key="1">
    <citation type="journal article" date="2014" name="PLoS Genet.">
        <title>Signature Gene Expression Reveals Novel Clues to the Molecular Mechanisms of Dimorphic Transition in Penicillium marneffei.</title>
        <authorList>
            <person name="Yang E."/>
            <person name="Wang G."/>
            <person name="Cai J."/>
            <person name="Woo P.C."/>
            <person name="Lau S.K."/>
            <person name="Yuen K.-Y."/>
            <person name="Chow W.-N."/>
            <person name="Lin X."/>
        </authorList>
    </citation>
    <scope>NUCLEOTIDE SEQUENCE [LARGE SCALE GENOMIC DNA]</scope>
    <source>
        <strain evidence="2">PM1</strain>
    </source>
</reference>
<accession>A0A093UQQ6</accession>
<dbReference type="PANTHER" id="PTHR33099:SF7">
    <property type="entry name" value="MYND-TYPE DOMAIN-CONTAINING PROTEIN"/>
    <property type="match status" value="1"/>
</dbReference>
<feature type="region of interest" description="Disordered" evidence="1">
    <location>
        <begin position="1"/>
        <end position="50"/>
    </location>
</feature>
<feature type="compositionally biased region" description="Basic residues" evidence="1">
    <location>
        <begin position="973"/>
        <end position="984"/>
    </location>
</feature>
<dbReference type="EMBL" id="JPOX01000042">
    <property type="protein sequence ID" value="KFX42622.1"/>
    <property type="molecule type" value="Genomic_DNA"/>
</dbReference>